<dbReference type="Pfam" id="PF21762">
    <property type="entry name" value="DEDDh_C"/>
    <property type="match status" value="1"/>
</dbReference>
<sequence length="325" mass="37420">MNILRPGILKPLRNGIPYFWKDWLRKRTLRTISIEQMEVYTPMTTHPEIDYSKVESLKETFKLKGIDLDKYLNSDHFKFKQGREKRSLQILTNAMKLTNPLTKPLISIDCEAFETSSKKLTEIGIAILDPQIMTPGSIVPQIQTIHLVILENLRLHNHKQVEGNKLKFIGGTSYVLTKKQAKYVVGQIMEKYITSRDGVLIGHNIKSDTKYSKQTGIKLDETIHRIDTWELIKLSRDSGNSLWAVLKQLEIPHAHLHNAANDAYYCLIAAISLCDPIIRLNKDLDFYLPAPPPLTEKYRPRNDEAKFILVKDEQKFLNDILSTRG</sequence>
<evidence type="ECO:0000259" key="1">
    <source>
        <dbReference type="Pfam" id="PF21762"/>
    </source>
</evidence>
<feature type="domain" description="Gfd2/YDR514C-like C-terminal" evidence="1">
    <location>
        <begin position="105"/>
        <end position="272"/>
    </location>
</feature>
<dbReference type="RefSeq" id="XP_049264731.1">
    <property type="nucleotide sequence ID" value="XM_049405672.1"/>
</dbReference>
<dbReference type="AlphaFoldDB" id="A0A8J5QEP8"/>
<name>A0A8J5QEP8_9ASCO</name>
<evidence type="ECO:0000313" key="3">
    <source>
        <dbReference type="Proteomes" id="UP000694255"/>
    </source>
</evidence>
<proteinExistence type="predicted"/>
<gene>
    <name evidence="2" type="ORF">J8A68_001972</name>
</gene>
<keyword evidence="3" id="KW-1185">Reference proteome</keyword>
<evidence type="ECO:0000313" key="2">
    <source>
        <dbReference type="EMBL" id="KAG7664499.1"/>
    </source>
</evidence>
<reference evidence="2 3" key="1">
    <citation type="journal article" date="2021" name="DNA Res.">
        <title>Genome analysis of Candida subhashii reveals its hybrid nature and dual mitochondrial genome conformations.</title>
        <authorList>
            <person name="Mixao V."/>
            <person name="Hegedusova E."/>
            <person name="Saus E."/>
            <person name="Pryszcz L.P."/>
            <person name="Cillingova A."/>
            <person name="Nosek J."/>
            <person name="Gabaldon T."/>
        </authorList>
    </citation>
    <scope>NUCLEOTIDE SEQUENCE [LARGE SCALE GENOMIC DNA]</scope>
    <source>
        <strain evidence="2 3">CBS 10753</strain>
    </source>
</reference>
<dbReference type="GO" id="GO:0005634">
    <property type="term" value="C:nucleus"/>
    <property type="evidence" value="ECO:0007669"/>
    <property type="project" value="TreeGrafter"/>
</dbReference>
<dbReference type="Proteomes" id="UP000694255">
    <property type="component" value="Unassembled WGS sequence"/>
</dbReference>
<dbReference type="EMBL" id="JAGSYN010000080">
    <property type="protein sequence ID" value="KAG7664499.1"/>
    <property type="molecule type" value="Genomic_DNA"/>
</dbReference>
<dbReference type="InterPro" id="IPR048519">
    <property type="entry name" value="Gfd2/YDR514C-like_C"/>
</dbReference>
<organism evidence="2 3">
    <name type="scientific">[Candida] subhashii</name>
    <dbReference type="NCBI Taxonomy" id="561895"/>
    <lineage>
        <taxon>Eukaryota</taxon>
        <taxon>Fungi</taxon>
        <taxon>Dikarya</taxon>
        <taxon>Ascomycota</taxon>
        <taxon>Saccharomycotina</taxon>
        <taxon>Pichiomycetes</taxon>
        <taxon>Debaryomycetaceae</taxon>
        <taxon>Spathaspora</taxon>
    </lineage>
</organism>
<dbReference type="OrthoDB" id="5953249at2759"/>
<dbReference type="GeneID" id="73468773"/>
<dbReference type="InterPro" id="IPR040151">
    <property type="entry name" value="Gfd2/YDR514C-like"/>
</dbReference>
<dbReference type="PANTHER" id="PTHR28083:SF1">
    <property type="entry name" value="GOOD FOR FULL DBP5 ACTIVITY PROTEIN 2"/>
    <property type="match status" value="1"/>
</dbReference>
<dbReference type="PANTHER" id="PTHR28083">
    <property type="entry name" value="GOOD FOR FULL DBP5 ACTIVITY PROTEIN 2"/>
    <property type="match status" value="1"/>
</dbReference>
<accession>A0A8J5QEP8</accession>
<comment type="caution">
    <text evidence="2">The sequence shown here is derived from an EMBL/GenBank/DDBJ whole genome shotgun (WGS) entry which is preliminary data.</text>
</comment>
<protein>
    <recommendedName>
        <fullName evidence="1">Gfd2/YDR514C-like C-terminal domain-containing protein</fullName>
    </recommendedName>
</protein>